<evidence type="ECO:0000313" key="2">
    <source>
        <dbReference type="EMBL" id="KAJ5185505.1"/>
    </source>
</evidence>
<proteinExistence type="predicted"/>
<name>A0A9W9IZ79_9EURO</name>
<accession>A0A9W9IZ79</accession>
<gene>
    <name evidence="2" type="ORF">N7472_010345</name>
</gene>
<reference evidence="2" key="2">
    <citation type="journal article" date="2023" name="IMA Fungus">
        <title>Comparative genomic study of the Penicillium genus elucidates a diverse pangenome and 15 lateral gene transfer events.</title>
        <authorList>
            <person name="Petersen C."/>
            <person name="Sorensen T."/>
            <person name="Nielsen M.R."/>
            <person name="Sondergaard T.E."/>
            <person name="Sorensen J.L."/>
            <person name="Fitzpatrick D.A."/>
            <person name="Frisvad J.C."/>
            <person name="Nielsen K.L."/>
        </authorList>
    </citation>
    <scope>NUCLEOTIDE SEQUENCE</scope>
    <source>
        <strain evidence="2">IBT 16849</strain>
    </source>
</reference>
<feature type="compositionally biased region" description="Acidic residues" evidence="1">
    <location>
        <begin position="69"/>
        <end position="78"/>
    </location>
</feature>
<evidence type="ECO:0000256" key="1">
    <source>
        <dbReference type="SAM" id="MobiDB-lite"/>
    </source>
</evidence>
<evidence type="ECO:0000313" key="3">
    <source>
        <dbReference type="Proteomes" id="UP001150879"/>
    </source>
</evidence>
<dbReference type="Proteomes" id="UP001150879">
    <property type="component" value="Unassembled WGS sequence"/>
</dbReference>
<keyword evidence="3" id="KW-1185">Reference proteome</keyword>
<organism evidence="2 3">
    <name type="scientific">Penicillium cf. griseofulvum</name>
    <dbReference type="NCBI Taxonomy" id="2972120"/>
    <lineage>
        <taxon>Eukaryota</taxon>
        <taxon>Fungi</taxon>
        <taxon>Dikarya</taxon>
        <taxon>Ascomycota</taxon>
        <taxon>Pezizomycotina</taxon>
        <taxon>Eurotiomycetes</taxon>
        <taxon>Eurotiomycetidae</taxon>
        <taxon>Eurotiales</taxon>
        <taxon>Aspergillaceae</taxon>
        <taxon>Penicillium</taxon>
    </lineage>
</organism>
<reference evidence="2" key="1">
    <citation type="submission" date="2022-11" db="EMBL/GenBank/DDBJ databases">
        <authorList>
            <person name="Petersen C."/>
        </authorList>
    </citation>
    <scope>NUCLEOTIDE SEQUENCE</scope>
    <source>
        <strain evidence="2">IBT 16849</strain>
    </source>
</reference>
<dbReference type="EMBL" id="JAPQKP010000006">
    <property type="protein sequence ID" value="KAJ5185505.1"/>
    <property type="molecule type" value="Genomic_DNA"/>
</dbReference>
<feature type="region of interest" description="Disordered" evidence="1">
    <location>
        <begin position="50"/>
        <end position="78"/>
    </location>
</feature>
<protein>
    <submittedName>
        <fullName evidence="2">Uncharacterized protein</fullName>
    </submittedName>
</protein>
<sequence>MLEYASFLTEKRPNQLMRETVVYQWTAAIINLKQTQVMQIGIQSMKRKYVNTNEEMEDPEGDRRSSEDITGENEENNT</sequence>
<dbReference type="AlphaFoldDB" id="A0A9W9IZ79"/>
<comment type="caution">
    <text evidence="2">The sequence shown here is derived from an EMBL/GenBank/DDBJ whole genome shotgun (WGS) entry which is preliminary data.</text>
</comment>